<dbReference type="InterPro" id="IPR030395">
    <property type="entry name" value="GP_PDE_dom"/>
</dbReference>
<dbReference type="GO" id="GO:0008081">
    <property type="term" value="F:phosphoric diester hydrolase activity"/>
    <property type="evidence" value="ECO:0007669"/>
    <property type="project" value="InterPro"/>
</dbReference>
<accession>A0A975SV53</accession>
<feature type="chain" id="PRO_5037087549" description="GP-PDE domain-containing protein" evidence="2">
    <location>
        <begin position="28"/>
        <end position="608"/>
    </location>
</feature>
<proteinExistence type="predicted"/>
<protein>
    <recommendedName>
        <fullName evidence="3">GP-PDE domain-containing protein</fullName>
    </recommendedName>
</protein>
<feature type="region of interest" description="Disordered" evidence="1">
    <location>
        <begin position="399"/>
        <end position="428"/>
    </location>
</feature>
<dbReference type="PANTHER" id="PTHR46211">
    <property type="entry name" value="GLYCEROPHOSPHORYL DIESTER PHOSPHODIESTERASE"/>
    <property type="match status" value="1"/>
</dbReference>
<dbReference type="AlphaFoldDB" id="A0A975SV53"/>
<organism evidence="4 5">
    <name type="scientific">Nocardioides panacis</name>
    <dbReference type="NCBI Taxonomy" id="2849501"/>
    <lineage>
        <taxon>Bacteria</taxon>
        <taxon>Bacillati</taxon>
        <taxon>Actinomycetota</taxon>
        <taxon>Actinomycetes</taxon>
        <taxon>Propionibacteriales</taxon>
        <taxon>Nocardioidaceae</taxon>
        <taxon>Nocardioides</taxon>
    </lineage>
</organism>
<name>A0A975SV53_9ACTN</name>
<evidence type="ECO:0000259" key="3">
    <source>
        <dbReference type="PROSITE" id="PS51704"/>
    </source>
</evidence>
<feature type="domain" description="GP-PDE" evidence="3">
    <location>
        <begin position="35"/>
        <end position="288"/>
    </location>
</feature>
<evidence type="ECO:0000256" key="1">
    <source>
        <dbReference type="SAM" id="MobiDB-lite"/>
    </source>
</evidence>
<reference evidence="4" key="1">
    <citation type="submission" date="2021-06" db="EMBL/GenBank/DDBJ databases">
        <title>Complete genome sequence of Nocardioides sp. G188.</title>
        <authorList>
            <person name="Im W.-T."/>
        </authorList>
    </citation>
    <scope>NUCLEOTIDE SEQUENCE</scope>
    <source>
        <strain evidence="4">G188</strain>
    </source>
</reference>
<dbReference type="PANTHER" id="PTHR46211:SF1">
    <property type="entry name" value="GLYCEROPHOSPHODIESTER PHOSPHODIESTERASE, CYTOPLASMIC"/>
    <property type="match status" value="1"/>
</dbReference>
<evidence type="ECO:0000313" key="4">
    <source>
        <dbReference type="EMBL" id="QWZ06403.1"/>
    </source>
</evidence>
<evidence type="ECO:0000313" key="5">
    <source>
        <dbReference type="Proteomes" id="UP000683575"/>
    </source>
</evidence>
<gene>
    <name evidence="4" type="ORF">KRR39_12400</name>
</gene>
<dbReference type="Proteomes" id="UP000683575">
    <property type="component" value="Chromosome"/>
</dbReference>
<dbReference type="KEGG" id="nps:KRR39_12400"/>
<dbReference type="PROSITE" id="PS51704">
    <property type="entry name" value="GP_PDE"/>
    <property type="match status" value="1"/>
</dbReference>
<dbReference type="EMBL" id="CP077062">
    <property type="protein sequence ID" value="QWZ06403.1"/>
    <property type="molecule type" value="Genomic_DNA"/>
</dbReference>
<dbReference type="GO" id="GO:0006629">
    <property type="term" value="P:lipid metabolic process"/>
    <property type="evidence" value="ECO:0007669"/>
    <property type="project" value="InterPro"/>
</dbReference>
<dbReference type="Pfam" id="PF03009">
    <property type="entry name" value="GDPD"/>
    <property type="match status" value="1"/>
</dbReference>
<keyword evidence="2" id="KW-0732">Signal</keyword>
<sequence>MFRSSTRTVTAAAVAGALLLLAAPAEAADPAPSGVQVIAHRGAVDRAPEHTLAAFDQAVADHADRVGLDVRLTADGVPVVVHDADLARTTDVEQKLPGAGGYPVEAYTLAQVKTLDAGSWYPGGGYTDARVLTLDEVLTELAGSRIGLTLEVKNPAVYGGVGGIGATVKQVLDAHPEWSVGRADGSPRLVVESFDWAFLDGLHATYPDLPLVLLGDTVGAVDLDARPWVREIDARHDTLTSATVQKARGLGIFVGTWTANGTAELQHAVDLGAAGVTTDQPDLLRTLLVGQARTWTGASWPEQPPTVRADALAPSTAQVGGRVQVSARAVTAADTRVPWQTVTFQSRLGGVWRTVGSNATDAHGWALLSLPVNETMRVRVVTGGVVSAERAVTAVTAPVVPPPGAPGPSLHPAAQARPTTAGADPRTSAVSSAVWRAMAGRSWRKGCPVGRSGLRMLQVSYWGFDGHRHRGTLVVARGSAAQLGRVFRRLYAQRLPVRSLRRLETMGGWSTAVGRARRADAGFGFACQRVPGDRTRTGSHARGTMVTLNPWENPATVSHGVPDRWWLSRTRNLPYVHTASNPVVRAFAAEGFAWSGKYGKYADFRDVR</sequence>
<keyword evidence="5" id="KW-1185">Reference proteome</keyword>
<dbReference type="RefSeq" id="WP_216937306.1">
    <property type="nucleotide sequence ID" value="NZ_CP077062.1"/>
</dbReference>
<feature type="signal peptide" evidence="2">
    <location>
        <begin position="1"/>
        <end position="27"/>
    </location>
</feature>
<evidence type="ECO:0000256" key="2">
    <source>
        <dbReference type="SAM" id="SignalP"/>
    </source>
</evidence>